<organism evidence="2 3">
    <name type="scientific">Streptomyces spiralis</name>
    <dbReference type="NCBI Taxonomy" id="66376"/>
    <lineage>
        <taxon>Bacteria</taxon>
        <taxon>Bacillati</taxon>
        <taxon>Actinomycetota</taxon>
        <taxon>Actinomycetes</taxon>
        <taxon>Kitasatosporales</taxon>
        <taxon>Streptomycetaceae</taxon>
        <taxon>Streptomyces</taxon>
    </lineage>
</organism>
<dbReference type="AlphaFoldDB" id="A0A919DXZ4"/>
<evidence type="ECO:0000313" key="3">
    <source>
        <dbReference type="Proteomes" id="UP000641386"/>
    </source>
</evidence>
<gene>
    <name evidence="2" type="ORF">GCM10014715_55670</name>
</gene>
<name>A0A919DXZ4_9ACTN</name>
<reference evidence="2" key="1">
    <citation type="journal article" date="2014" name="Int. J. Syst. Evol. Microbiol.">
        <title>Complete genome sequence of Corynebacterium casei LMG S-19264T (=DSM 44701T), isolated from a smear-ripened cheese.</title>
        <authorList>
            <consortium name="US DOE Joint Genome Institute (JGI-PGF)"/>
            <person name="Walter F."/>
            <person name="Albersmeier A."/>
            <person name="Kalinowski J."/>
            <person name="Ruckert C."/>
        </authorList>
    </citation>
    <scope>NUCLEOTIDE SEQUENCE</scope>
    <source>
        <strain evidence="2">JCM 3302</strain>
    </source>
</reference>
<feature type="region of interest" description="Disordered" evidence="1">
    <location>
        <begin position="78"/>
        <end position="102"/>
    </location>
</feature>
<reference evidence="2" key="2">
    <citation type="submission" date="2020-09" db="EMBL/GenBank/DDBJ databases">
        <authorList>
            <person name="Sun Q."/>
            <person name="Ohkuma M."/>
        </authorList>
    </citation>
    <scope>NUCLEOTIDE SEQUENCE</scope>
    <source>
        <strain evidence="2">JCM 3302</strain>
    </source>
</reference>
<evidence type="ECO:0000256" key="1">
    <source>
        <dbReference type="SAM" id="MobiDB-lite"/>
    </source>
</evidence>
<protein>
    <submittedName>
        <fullName evidence="2">Uncharacterized protein</fullName>
    </submittedName>
</protein>
<proteinExistence type="predicted"/>
<keyword evidence="3" id="KW-1185">Reference proteome</keyword>
<dbReference type="EMBL" id="BNBC01000030">
    <property type="protein sequence ID" value="GHE92127.1"/>
    <property type="molecule type" value="Genomic_DNA"/>
</dbReference>
<accession>A0A919DXZ4</accession>
<evidence type="ECO:0000313" key="2">
    <source>
        <dbReference type="EMBL" id="GHE92127.1"/>
    </source>
</evidence>
<dbReference type="Proteomes" id="UP000641386">
    <property type="component" value="Unassembled WGS sequence"/>
</dbReference>
<comment type="caution">
    <text evidence="2">The sequence shown here is derived from an EMBL/GenBank/DDBJ whole genome shotgun (WGS) entry which is preliminary data.</text>
</comment>
<sequence>MLADCRLRAVQVAGGSAQRTGSADRGEDTEIVKSHETQAYAWISRAKPWIDLDPARLDDRLRAQGGNPPVVSTVIRTRSRHGRVPTRHGPDRIPGLSGQEHT</sequence>